<dbReference type="Gene3D" id="1.10.10.1680">
    <property type="entry name" value="HetR, N-terminal DNA-binding domain"/>
    <property type="match status" value="1"/>
</dbReference>
<keyword evidence="5" id="KW-0238">DNA-binding</keyword>
<dbReference type="InterPro" id="IPR040949">
    <property type="entry name" value="HetR_C"/>
</dbReference>
<keyword evidence="1" id="KW-0645">Protease</keyword>
<keyword evidence="8" id="KW-0804">Transcription</keyword>
<dbReference type="GO" id="GO:0006508">
    <property type="term" value="P:proteolysis"/>
    <property type="evidence" value="ECO:0007669"/>
    <property type="project" value="UniProtKB-KW"/>
</dbReference>
<evidence type="ECO:0000256" key="7">
    <source>
        <dbReference type="ARBA" id="ARBA00023159"/>
    </source>
</evidence>
<keyword evidence="6" id="KW-1015">Disulfide bond</keyword>
<evidence type="ECO:0000313" key="11">
    <source>
        <dbReference type="Proteomes" id="UP000249081"/>
    </source>
</evidence>
<dbReference type="Gene3D" id="1.10.10.1670">
    <property type="entry name" value="HetR, flap domain"/>
    <property type="match status" value="1"/>
</dbReference>
<reference evidence="11" key="1">
    <citation type="submission" date="2018-04" db="EMBL/GenBank/DDBJ databases">
        <authorList>
            <person name="Cornet L."/>
        </authorList>
    </citation>
    <scope>NUCLEOTIDE SEQUENCE [LARGE SCALE GENOMIC DNA]</scope>
</reference>
<dbReference type="EMBL" id="QBMN01000063">
    <property type="protein sequence ID" value="PZO41546.1"/>
    <property type="molecule type" value="Genomic_DNA"/>
</dbReference>
<sequence>MTYQSQVPPDLKQDLLRAVDNSPADWILLNLALSTMKMGGHRYGAFLDAATTAAKLAIYSTFIEQGNNIRKTGFLYHVEPKRVKAIVQEIQAALAEGQSLKVLNSKEPYYLIALPFLWQEHFPCGPGEARVLIQGLTPGERKTIENGLPAGTPRARILDQVEFNELMELLHQTSQEELPKTQRMPFSDALMSHIKFRLLHSGTVIQIDSSLVDIPLYALVSASYSPRGEQERVFAMIDDVARYFGLLQAWVREDAGVLRGVEVFDVAPDQRQQALEELDEMLRAWADKYHQDGGLPMVLQFAAGRREYD</sequence>
<dbReference type="Proteomes" id="UP000249081">
    <property type="component" value="Unassembled WGS sequence"/>
</dbReference>
<evidence type="ECO:0000259" key="9">
    <source>
        <dbReference type="Pfam" id="PF18460"/>
    </source>
</evidence>
<evidence type="ECO:0000256" key="1">
    <source>
        <dbReference type="ARBA" id="ARBA00022670"/>
    </source>
</evidence>
<accession>A0A2W4W9M6</accession>
<dbReference type="InterPro" id="IPR041935">
    <property type="entry name" value="HetR_flap"/>
</dbReference>
<dbReference type="GO" id="GO:0043158">
    <property type="term" value="P:heterocyst development"/>
    <property type="evidence" value="ECO:0007669"/>
    <property type="project" value="InterPro"/>
</dbReference>
<feature type="domain" description="HetR C-terminal Hood" evidence="9">
    <location>
        <begin position="229"/>
        <end position="305"/>
    </location>
</feature>
<gene>
    <name evidence="10" type="primary">hetR</name>
    <name evidence="10" type="ORF">DCF17_10545</name>
</gene>
<comment type="caution">
    <text evidence="10">The sequence shown here is derived from an EMBL/GenBank/DDBJ whole genome shotgun (WGS) entry which is preliminary data.</text>
</comment>
<protein>
    <submittedName>
        <fullName evidence="10">Heterocyst differentiation control protein</fullName>
    </submittedName>
</protein>
<keyword evidence="3" id="KW-0720">Serine protease</keyword>
<name>A0A2W4W9M6_9CYAN</name>
<dbReference type="GO" id="GO:0003677">
    <property type="term" value="F:DNA binding"/>
    <property type="evidence" value="ECO:0007669"/>
    <property type="project" value="UniProtKB-KW"/>
</dbReference>
<evidence type="ECO:0000256" key="5">
    <source>
        <dbReference type="ARBA" id="ARBA00023125"/>
    </source>
</evidence>
<keyword evidence="7" id="KW-0010">Activator</keyword>
<evidence type="ECO:0000313" key="10">
    <source>
        <dbReference type="EMBL" id="PZO41546.1"/>
    </source>
</evidence>
<proteinExistence type="predicted"/>
<keyword evidence="4" id="KW-0805">Transcription regulation</keyword>
<organism evidence="10 11">
    <name type="scientific">Shackletoniella antarctica</name>
    <dbReference type="NCBI Taxonomy" id="268115"/>
    <lineage>
        <taxon>Bacteria</taxon>
        <taxon>Bacillati</taxon>
        <taxon>Cyanobacteriota</taxon>
        <taxon>Cyanophyceae</taxon>
        <taxon>Oculatellales</taxon>
        <taxon>Oculatellaceae</taxon>
        <taxon>Shackletoniella</taxon>
    </lineage>
</organism>
<dbReference type="Gene3D" id="6.10.250.2740">
    <property type="match status" value="1"/>
</dbReference>
<dbReference type="InterPro" id="IPR041936">
    <property type="entry name" value="HetR_DNA-bd_N"/>
</dbReference>
<evidence type="ECO:0000256" key="6">
    <source>
        <dbReference type="ARBA" id="ARBA00023157"/>
    </source>
</evidence>
<dbReference type="AlphaFoldDB" id="A0A2W4W9M6"/>
<dbReference type="GO" id="GO:0004252">
    <property type="term" value="F:serine-type endopeptidase activity"/>
    <property type="evidence" value="ECO:0007669"/>
    <property type="project" value="InterPro"/>
</dbReference>
<keyword evidence="2" id="KW-0378">Hydrolase</keyword>
<evidence type="ECO:0000256" key="4">
    <source>
        <dbReference type="ARBA" id="ARBA00023015"/>
    </source>
</evidence>
<evidence type="ECO:0000256" key="2">
    <source>
        <dbReference type="ARBA" id="ARBA00022801"/>
    </source>
</evidence>
<dbReference type="Pfam" id="PF03574">
    <property type="entry name" value="Peptidase_S48"/>
    <property type="match status" value="1"/>
</dbReference>
<dbReference type="InterPro" id="IPR005319">
    <property type="entry name" value="Pept_S48_HetR"/>
</dbReference>
<evidence type="ECO:0000256" key="8">
    <source>
        <dbReference type="ARBA" id="ARBA00023163"/>
    </source>
</evidence>
<evidence type="ECO:0000256" key="3">
    <source>
        <dbReference type="ARBA" id="ARBA00022825"/>
    </source>
</evidence>
<dbReference type="Pfam" id="PF18460">
    <property type="entry name" value="HetR_C"/>
    <property type="match status" value="1"/>
</dbReference>
<reference evidence="10 11" key="2">
    <citation type="submission" date="2018-06" db="EMBL/GenBank/DDBJ databases">
        <title>Metagenomic assembly of (sub)arctic Cyanobacteria and their associated microbiome from non-axenic cultures.</title>
        <authorList>
            <person name="Baurain D."/>
        </authorList>
    </citation>
    <scope>NUCLEOTIDE SEQUENCE [LARGE SCALE GENOMIC DNA]</scope>
    <source>
        <strain evidence="10">ULC041bin1</strain>
    </source>
</reference>